<dbReference type="Proteomes" id="UP000235145">
    <property type="component" value="Unassembled WGS sequence"/>
</dbReference>
<sequence length="151" mass="17069">MLGMSYDQNPSIFSKCVNLKNLTIKSFIIKVAKLTLIDGRCTLVINVIAPQLENLTVIKCSIKYLNAPPGLSSLCYMGYLPLQLSKDAHKTINLFVFSHFWIYYCTILPFSGNLINCLSIVSSMRNDAYKVKMSTEPKNFLLEKSSSNNHY</sequence>
<keyword evidence="1" id="KW-1133">Transmembrane helix</keyword>
<organism evidence="2 3">
    <name type="scientific">Lactuca sativa</name>
    <name type="common">Garden lettuce</name>
    <dbReference type="NCBI Taxonomy" id="4236"/>
    <lineage>
        <taxon>Eukaryota</taxon>
        <taxon>Viridiplantae</taxon>
        <taxon>Streptophyta</taxon>
        <taxon>Embryophyta</taxon>
        <taxon>Tracheophyta</taxon>
        <taxon>Spermatophyta</taxon>
        <taxon>Magnoliopsida</taxon>
        <taxon>eudicotyledons</taxon>
        <taxon>Gunneridae</taxon>
        <taxon>Pentapetalae</taxon>
        <taxon>asterids</taxon>
        <taxon>campanulids</taxon>
        <taxon>Asterales</taxon>
        <taxon>Asteraceae</taxon>
        <taxon>Cichorioideae</taxon>
        <taxon>Cichorieae</taxon>
        <taxon>Lactucinae</taxon>
        <taxon>Lactuca</taxon>
    </lineage>
</organism>
<dbReference type="AlphaFoldDB" id="A0A9R1W5Y6"/>
<gene>
    <name evidence="2" type="ORF">LSAT_V11C300111570</name>
</gene>
<reference evidence="2 3" key="1">
    <citation type="journal article" date="2017" name="Nat. Commun.">
        <title>Genome assembly with in vitro proximity ligation data and whole-genome triplication in lettuce.</title>
        <authorList>
            <person name="Reyes-Chin-Wo S."/>
            <person name="Wang Z."/>
            <person name="Yang X."/>
            <person name="Kozik A."/>
            <person name="Arikit S."/>
            <person name="Song C."/>
            <person name="Xia L."/>
            <person name="Froenicke L."/>
            <person name="Lavelle D.O."/>
            <person name="Truco M.J."/>
            <person name="Xia R."/>
            <person name="Zhu S."/>
            <person name="Xu C."/>
            <person name="Xu H."/>
            <person name="Xu X."/>
            <person name="Cox K."/>
            <person name="Korf I."/>
            <person name="Meyers B.C."/>
            <person name="Michelmore R.W."/>
        </authorList>
    </citation>
    <scope>NUCLEOTIDE SEQUENCE [LARGE SCALE GENOMIC DNA]</scope>
    <source>
        <strain evidence="3">cv. Salinas</strain>
        <tissue evidence="2">Seedlings</tissue>
    </source>
</reference>
<evidence type="ECO:0000313" key="3">
    <source>
        <dbReference type="Proteomes" id="UP000235145"/>
    </source>
</evidence>
<proteinExistence type="predicted"/>
<feature type="transmembrane region" description="Helical" evidence="1">
    <location>
        <begin position="101"/>
        <end position="124"/>
    </location>
</feature>
<name>A0A9R1W5Y6_LACSA</name>
<keyword evidence="1" id="KW-0472">Membrane</keyword>
<dbReference type="EMBL" id="NBSK02000003">
    <property type="protein sequence ID" value="KAJ0216548.1"/>
    <property type="molecule type" value="Genomic_DNA"/>
</dbReference>
<accession>A0A9R1W5Y6</accession>
<comment type="caution">
    <text evidence="2">The sequence shown here is derived from an EMBL/GenBank/DDBJ whole genome shotgun (WGS) entry which is preliminary data.</text>
</comment>
<evidence type="ECO:0000313" key="2">
    <source>
        <dbReference type="EMBL" id="KAJ0216548.1"/>
    </source>
</evidence>
<protein>
    <submittedName>
        <fullName evidence="2">Uncharacterized protein</fullName>
    </submittedName>
</protein>
<keyword evidence="3" id="KW-1185">Reference proteome</keyword>
<evidence type="ECO:0000256" key="1">
    <source>
        <dbReference type="SAM" id="Phobius"/>
    </source>
</evidence>
<keyword evidence="1" id="KW-0812">Transmembrane</keyword>